<reference evidence="2 3" key="1">
    <citation type="journal article" date="2011" name="Front. Microbiol.">
        <title>Genomic signatures of strain selection and enhancement in Bacillus atrophaeus var. globigii, a historical biowarfare simulant.</title>
        <authorList>
            <person name="Gibbons H.S."/>
            <person name="Broomall S.M."/>
            <person name="McNew L.A."/>
            <person name="Daligault H."/>
            <person name="Chapman C."/>
            <person name="Bruce D."/>
            <person name="Karavis M."/>
            <person name="Krepps M."/>
            <person name="McGregor P.A."/>
            <person name="Hong C."/>
            <person name="Park K.H."/>
            <person name="Akmal A."/>
            <person name="Feldman A."/>
            <person name="Lin J.S."/>
            <person name="Chang W.E."/>
            <person name="Higgs B.W."/>
            <person name="Demirev P."/>
            <person name="Lindquist J."/>
            <person name="Liem A."/>
            <person name="Fochler E."/>
            <person name="Read T.D."/>
            <person name="Tapia R."/>
            <person name="Johnson S."/>
            <person name="Bishop-Lilly K.A."/>
            <person name="Detter C."/>
            <person name="Han C."/>
            <person name="Sozhamannan S."/>
            <person name="Rosenzweig C.N."/>
            <person name="Skowronski E.W."/>
        </authorList>
    </citation>
    <scope>NUCLEOTIDE SEQUENCE [LARGE SCALE GENOMIC DNA]</scope>
    <source>
        <strain evidence="2 3">CC-PW-9</strain>
    </source>
</reference>
<dbReference type="AlphaFoldDB" id="A0A432ZTM2"/>
<feature type="transmembrane region" description="Helical" evidence="1">
    <location>
        <begin position="50"/>
        <end position="68"/>
    </location>
</feature>
<keyword evidence="1" id="KW-0812">Transmembrane</keyword>
<evidence type="ECO:0000256" key="1">
    <source>
        <dbReference type="SAM" id="Phobius"/>
    </source>
</evidence>
<evidence type="ECO:0000313" key="2">
    <source>
        <dbReference type="EMBL" id="RUO81285.1"/>
    </source>
</evidence>
<name>A0A432ZTM2_9GAMM</name>
<protein>
    <recommendedName>
        <fullName evidence="4">Zinc ribbon domain-containing protein</fullName>
    </recommendedName>
</protein>
<dbReference type="OrthoDB" id="8685152at2"/>
<gene>
    <name evidence="2" type="ORF">CWI84_00545</name>
</gene>
<keyword evidence="1" id="KW-1133">Transmembrane helix</keyword>
<keyword evidence="1" id="KW-0472">Membrane</keyword>
<proteinExistence type="predicted"/>
<dbReference type="RefSeq" id="WP_126840629.1">
    <property type="nucleotide sequence ID" value="NZ_PIQH01000001.1"/>
</dbReference>
<evidence type="ECO:0008006" key="4">
    <source>
        <dbReference type="Google" id="ProtNLM"/>
    </source>
</evidence>
<accession>A0A432ZTM2</accession>
<organism evidence="2 3">
    <name type="scientific">Idiomarina tyrosinivorans</name>
    <dbReference type="NCBI Taxonomy" id="1445662"/>
    <lineage>
        <taxon>Bacteria</taxon>
        <taxon>Pseudomonadati</taxon>
        <taxon>Pseudomonadota</taxon>
        <taxon>Gammaproteobacteria</taxon>
        <taxon>Alteromonadales</taxon>
        <taxon>Idiomarinaceae</taxon>
        <taxon>Idiomarina</taxon>
    </lineage>
</organism>
<dbReference type="EMBL" id="PIQH01000001">
    <property type="protein sequence ID" value="RUO81285.1"/>
    <property type="molecule type" value="Genomic_DNA"/>
</dbReference>
<sequence>MALIQCPSCGKRMSSKAKTCPHCQFVTAGQSQDDLKRESIRLKQQKVDKINSQSMLALLIAIAGFAYFFLQQPTLKTPTYFLSVGAILVGVFGFLINRVRLVLVKRK</sequence>
<comment type="caution">
    <text evidence="2">The sequence shown here is derived from an EMBL/GenBank/DDBJ whole genome shotgun (WGS) entry which is preliminary data.</text>
</comment>
<keyword evidence="3" id="KW-1185">Reference proteome</keyword>
<evidence type="ECO:0000313" key="3">
    <source>
        <dbReference type="Proteomes" id="UP000287996"/>
    </source>
</evidence>
<feature type="transmembrane region" description="Helical" evidence="1">
    <location>
        <begin position="80"/>
        <end position="97"/>
    </location>
</feature>
<dbReference type="Proteomes" id="UP000287996">
    <property type="component" value="Unassembled WGS sequence"/>
</dbReference>